<evidence type="ECO:0000259" key="4">
    <source>
        <dbReference type="Pfam" id="PF02397"/>
    </source>
</evidence>
<dbReference type="Pfam" id="PF02397">
    <property type="entry name" value="Bac_transf"/>
    <property type="match status" value="1"/>
</dbReference>
<dbReference type="RefSeq" id="WP_091134050.1">
    <property type="nucleotide sequence ID" value="NZ_FMVJ01000005.1"/>
</dbReference>
<keyword evidence="3" id="KW-0812">Transmembrane</keyword>
<dbReference type="InterPro" id="IPR003362">
    <property type="entry name" value="Bact_transf"/>
</dbReference>
<name>A0A1G5I6I6_9HYPH</name>
<evidence type="ECO:0000256" key="2">
    <source>
        <dbReference type="ARBA" id="ARBA00023169"/>
    </source>
</evidence>
<dbReference type="Proteomes" id="UP000199569">
    <property type="component" value="Unassembled WGS sequence"/>
</dbReference>
<dbReference type="STRING" id="549386.SAMN02927923_02106"/>
<dbReference type="GO" id="GO:0016780">
    <property type="term" value="F:phosphotransferase activity, for other substituted phosphate groups"/>
    <property type="evidence" value="ECO:0007669"/>
    <property type="project" value="TreeGrafter"/>
</dbReference>
<proteinExistence type="inferred from homology"/>
<keyword evidence="3" id="KW-0472">Membrane</keyword>
<dbReference type="OrthoDB" id="9808602at2"/>
<dbReference type="GO" id="GO:0000271">
    <property type="term" value="P:polysaccharide biosynthetic process"/>
    <property type="evidence" value="ECO:0007669"/>
    <property type="project" value="UniProtKB-KW"/>
</dbReference>
<reference evidence="5 6" key="1">
    <citation type="submission" date="2016-10" db="EMBL/GenBank/DDBJ databases">
        <authorList>
            <person name="de Groot N.N."/>
        </authorList>
    </citation>
    <scope>NUCLEOTIDE SEQUENCE [LARGE SCALE GENOMIC DNA]</scope>
    <source>
        <strain evidence="5 6">CGMCC 1.7666</strain>
    </source>
</reference>
<sequence length="224" mass="25454">MSDLDLYTNADAYDHNVSRSGLSRSVQRYARHSLDFLLALLMLIAIAPILIAAIAAVKLHDRRSPVFFKQTRYGLNGRPFTIIKLRTMVPNAEQMKSSLADLSEDKGPGFKIQKDPRITPVGSVLRKYYIDEIPQLYNVLRGEMALVGPRANSYNPSTYAPWQRRRLLVKPGITGTWQIARDKPTDFDKRCQMDIEYVQQQSLRKDIAILVATVVMLVIRPSGY</sequence>
<keyword evidence="5" id="KW-0808">Transferase</keyword>
<keyword evidence="3" id="KW-1133">Transmembrane helix</keyword>
<accession>A0A1G5I6I6</accession>
<dbReference type="EMBL" id="FMVJ01000005">
    <property type="protein sequence ID" value="SCY71574.1"/>
    <property type="molecule type" value="Genomic_DNA"/>
</dbReference>
<keyword evidence="2" id="KW-0270">Exopolysaccharide synthesis</keyword>
<dbReference type="PANTHER" id="PTHR30576:SF10">
    <property type="entry name" value="SLL5057 PROTEIN"/>
    <property type="match status" value="1"/>
</dbReference>
<protein>
    <submittedName>
        <fullName evidence="5">Sugar transferase involved in LPS biosynthesis (Colanic, teichoic acid)</fullName>
    </submittedName>
</protein>
<dbReference type="AlphaFoldDB" id="A0A1G5I6I6"/>
<dbReference type="PANTHER" id="PTHR30576">
    <property type="entry name" value="COLANIC BIOSYNTHESIS UDP-GLUCOSE LIPID CARRIER TRANSFERASE"/>
    <property type="match status" value="1"/>
</dbReference>
<organism evidence="5 6">
    <name type="scientific">Microvirga guangxiensis</name>
    <dbReference type="NCBI Taxonomy" id="549386"/>
    <lineage>
        <taxon>Bacteria</taxon>
        <taxon>Pseudomonadati</taxon>
        <taxon>Pseudomonadota</taxon>
        <taxon>Alphaproteobacteria</taxon>
        <taxon>Hyphomicrobiales</taxon>
        <taxon>Methylobacteriaceae</taxon>
        <taxon>Microvirga</taxon>
    </lineage>
</organism>
<comment type="similarity">
    <text evidence="1">Belongs to the bacterial sugar transferase family.</text>
</comment>
<gene>
    <name evidence="5" type="ORF">SAMN02927923_02106</name>
</gene>
<evidence type="ECO:0000256" key="1">
    <source>
        <dbReference type="ARBA" id="ARBA00006464"/>
    </source>
</evidence>
<keyword evidence="6" id="KW-1185">Reference proteome</keyword>
<evidence type="ECO:0000256" key="3">
    <source>
        <dbReference type="SAM" id="Phobius"/>
    </source>
</evidence>
<evidence type="ECO:0000313" key="5">
    <source>
        <dbReference type="EMBL" id="SCY71574.1"/>
    </source>
</evidence>
<evidence type="ECO:0000313" key="6">
    <source>
        <dbReference type="Proteomes" id="UP000199569"/>
    </source>
</evidence>
<feature type="transmembrane region" description="Helical" evidence="3">
    <location>
        <begin position="36"/>
        <end position="57"/>
    </location>
</feature>
<feature type="domain" description="Bacterial sugar transferase" evidence="4">
    <location>
        <begin position="33"/>
        <end position="217"/>
    </location>
</feature>